<dbReference type="Proteomes" id="UP000190150">
    <property type="component" value="Unassembled WGS sequence"/>
</dbReference>
<dbReference type="GO" id="GO:0016853">
    <property type="term" value="F:isomerase activity"/>
    <property type="evidence" value="ECO:0007669"/>
    <property type="project" value="UniProtKB-KW"/>
</dbReference>
<accession>A0A1T5BP62</accession>
<evidence type="ECO:0000313" key="3">
    <source>
        <dbReference type="EMBL" id="SKB48879.1"/>
    </source>
</evidence>
<evidence type="ECO:0000313" key="4">
    <source>
        <dbReference type="Proteomes" id="UP000190150"/>
    </source>
</evidence>
<sequence>MKRIRYSILWLLLLVNTMAGSAQSNTGLKIKIYCTNWGMTDSWDVFCAKVKDAGFDGVETWLPGTDSERSDMLEALKRYELSLGLLCGGGGRSFQEYHDSFVKNIETAIRVKPDYINCHTGKDYYTFQQNSTLIDAASKLSKLNNLPIYHETHRGRFSFAAHVTKRFLEELPALSLALDISHWCSVHESLLGDQKETVELALQRTGHIHARVGHPQGPQVNDFTAPEWKSTLEQHLAWWDRIVQLHKENGRRTLTITTEFGPAGYLPTLPFTQQPVSSQWQQNVSMLKLLRARYQ</sequence>
<keyword evidence="3" id="KW-0413">Isomerase</keyword>
<feature type="chain" id="PRO_5013092162" evidence="1">
    <location>
        <begin position="25"/>
        <end position="295"/>
    </location>
</feature>
<dbReference type="RefSeq" id="WP_079641480.1">
    <property type="nucleotide sequence ID" value="NZ_FUZF01000002.1"/>
</dbReference>
<dbReference type="Gene3D" id="3.20.20.150">
    <property type="entry name" value="Divalent-metal-dependent TIM barrel enzymes"/>
    <property type="match status" value="1"/>
</dbReference>
<proteinExistence type="predicted"/>
<reference evidence="4" key="1">
    <citation type="submission" date="2017-02" db="EMBL/GenBank/DDBJ databases">
        <authorList>
            <person name="Varghese N."/>
            <person name="Submissions S."/>
        </authorList>
    </citation>
    <scope>NUCLEOTIDE SEQUENCE [LARGE SCALE GENOMIC DNA]</scope>
    <source>
        <strain evidence="4">DSM 24091</strain>
    </source>
</reference>
<evidence type="ECO:0000259" key="2">
    <source>
        <dbReference type="Pfam" id="PF01261"/>
    </source>
</evidence>
<dbReference type="STRING" id="1513896.SAMN05660841_00842"/>
<evidence type="ECO:0000256" key="1">
    <source>
        <dbReference type="SAM" id="SignalP"/>
    </source>
</evidence>
<dbReference type="OrthoDB" id="2555274at2"/>
<dbReference type="SUPFAM" id="SSF51658">
    <property type="entry name" value="Xylose isomerase-like"/>
    <property type="match status" value="1"/>
</dbReference>
<protein>
    <submittedName>
        <fullName evidence="3">Sugar phosphate isomerase/epimerase</fullName>
    </submittedName>
</protein>
<name>A0A1T5BP62_9SPHI</name>
<keyword evidence="1" id="KW-0732">Signal</keyword>
<dbReference type="EMBL" id="FUZF01000002">
    <property type="protein sequence ID" value="SKB48879.1"/>
    <property type="molecule type" value="Genomic_DNA"/>
</dbReference>
<feature type="domain" description="Xylose isomerase-like TIM barrel" evidence="2">
    <location>
        <begin position="48"/>
        <end position="210"/>
    </location>
</feature>
<dbReference type="InterPro" id="IPR013022">
    <property type="entry name" value="Xyl_isomerase-like_TIM-brl"/>
</dbReference>
<dbReference type="InterPro" id="IPR036237">
    <property type="entry name" value="Xyl_isomerase-like_sf"/>
</dbReference>
<dbReference type="AlphaFoldDB" id="A0A1T5BP62"/>
<keyword evidence="4" id="KW-1185">Reference proteome</keyword>
<gene>
    <name evidence="3" type="ORF">SAMN05660841_00842</name>
</gene>
<dbReference type="Pfam" id="PF01261">
    <property type="entry name" value="AP_endonuc_2"/>
    <property type="match status" value="1"/>
</dbReference>
<feature type="signal peptide" evidence="1">
    <location>
        <begin position="1"/>
        <end position="24"/>
    </location>
</feature>
<organism evidence="3 4">
    <name type="scientific">Sphingobacterium nematocida</name>
    <dbReference type="NCBI Taxonomy" id="1513896"/>
    <lineage>
        <taxon>Bacteria</taxon>
        <taxon>Pseudomonadati</taxon>
        <taxon>Bacteroidota</taxon>
        <taxon>Sphingobacteriia</taxon>
        <taxon>Sphingobacteriales</taxon>
        <taxon>Sphingobacteriaceae</taxon>
        <taxon>Sphingobacterium</taxon>
    </lineage>
</organism>